<feature type="compositionally biased region" description="Polar residues" evidence="1">
    <location>
        <begin position="216"/>
        <end position="225"/>
    </location>
</feature>
<feature type="region of interest" description="Disordered" evidence="1">
    <location>
        <begin position="201"/>
        <end position="243"/>
    </location>
</feature>
<sequence>MAYMRDQHEMSYGNNFSQGGYNQQYGQSDVQHDQVSGTYDTYSWENAGANETAATGQENFGEYGDSYEYRENYNQDNYNQDNYNQGGNVGNEGYEEGYGNEWQGQQDGNDMQWRGGQEETEGSWGGRDAGGGNMNMLADNEGSWGTGNVGNVEDEGGYYREEFNRDIVDWNERIAINSEIQLGLMSNRMLGGMLGGYEFGRGGRSRGRKRPPRNRSANFDSNYGNSSRGGRHQRSRSRSPVANTEAGYSTELVTLIERWQTFAKDFADCGNAISNLECSLKASKISLLQLTYRCKFLTKCNIYNVFTGTLHISKLINHVPRESVFVARGLGLNKKTAKLDCYEQVYKLLMNSSIETIMSQKDREEKYIIQEINHQYREDPKEFPNIMTTCIVDDTQDKDEEQESQSKSQTGKRATSRRRYNRSGDFDSKRPKLSDWAAEIVENKNLSLAPSKKICLLMHPDDPLIDKLYKLKQLLKDEGITKLHIVPKIDQLAHKAAIQIQNVYKFSEIPMFGLNARMPVYCEIYFDDVYMARGSAEVKKMKAMQNAYGNLGKLICLQPLEKLAANHRLWHPYMALDLDICSIMTKWPGKDNDAILTSNLTNMKQMMQSAPDMSTPISKMVLTEHESDKDIENVFKSLELSATRNLMLLECEIMRNTDFTFTCSISLQGKVLSSQVHPAKNGAKRLCSEAIVSRMKATNDIIFVKTEMVGRVITQRELLESATKKHALGEPPAKIFKKITDYKDDPANLSREERQRQEAERLKFEERENLEENINARPLFPWIAAAMYEILDEYYKSITAEDLMLDIGDMPKSQRDIISSCAAKMGLRMVTKTKTSFDGPILRRTVTAQDMSKILQLHGGESGRYKLSSCRHPLTEEELEQFRNQCLEHHQKLVEARINDNPDADPEPVTEATDSTKPSPLLPANFDNVFLPKYPSRFRNSYPESPFASFRGLHMPQSFSSAAETYFPRLPMFPGKRFPGRTPRPLMGPGIRPLISPFLLSRYDFDDGY</sequence>
<proteinExistence type="predicted"/>
<accession>A0A0B6ZP83</accession>
<dbReference type="EMBL" id="HACG01022801">
    <property type="protein sequence ID" value="CEK69666.1"/>
    <property type="molecule type" value="Transcribed_RNA"/>
</dbReference>
<evidence type="ECO:0000313" key="2">
    <source>
        <dbReference type="EMBL" id="CEK69666.1"/>
    </source>
</evidence>
<reference evidence="2" key="1">
    <citation type="submission" date="2014-12" db="EMBL/GenBank/DDBJ databases">
        <title>Insight into the proteome of Arion vulgaris.</title>
        <authorList>
            <person name="Aradska J."/>
            <person name="Bulat T."/>
            <person name="Smidak R."/>
            <person name="Sarate P."/>
            <person name="Gangsoo J."/>
            <person name="Sialana F."/>
            <person name="Bilban M."/>
            <person name="Lubec G."/>
        </authorList>
    </citation>
    <scope>NUCLEOTIDE SEQUENCE</scope>
    <source>
        <tissue evidence="2">Skin</tissue>
    </source>
</reference>
<name>A0A0B6ZP83_9EUPU</name>
<feature type="region of interest" description="Disordered" evidence="1">
    <location>
        <begin position="898"/>
        <end position="918"/>
    </location>
</feature>
<feature type="region of interest" description="Disordered" evidence="1">
    <location>
        <begin position="98"/>
        <end position="128"/>
    </location>
</feature>
<feature type="region of interest" description="Disordered" evidence="1">
    <location>
        <begin position="396"/>
        <end position="430"/>
    </location>
</feature>
<evidence type="ECO:0008006" key="3">
    <source>
        <dbReference type="Google" id="ProtNLM"/>
    </source>
</evidence>
<dbReference type="AlphaFoldDB" id="A0A0B6ZP83"/>
<organism evidence="2">
    <name type="scientific">Arion vulgaris</name>
    <dbReference type="NCBI Taxonomy" id="1028688"/>
    <lineage>
        <taxon>Eukaryota</taxon>
        <taxon>Metazoa</taxon>
        <taxon>Spiralia</taxon>
        <taxon>Lophotrochozoa</taxon>
        <taxon>Mollusca</taxon>
        <taxon>Gastropoda</taxon>
        <taxon>Heterobranchia</taxon>
        <taxon>Euthyneura</taxon>
        <taxon>Panpulmonata</taxon>
        <taxon>Eupulmonata</taxon>
        <taxon>Stylommatophora</taxon>
        <taxon>Helicina</taxon>
        <taxon>Arionoidea</taxon>
        <taxon>Arionidae</taxon>
        <taxon>Arion</taxon>
    </lineage>
</organism>
<protein>
    <recommendedName>
        <fullName evidence="3">DRBM domain-containing protein</fullName>
    </recommendedName>
</protein>
<evidence type="ECO:0000256" key="1">
    <source>
        <dbReference type="SAM" id="MobiDB-lite"/>
    </source>
</evidence>
<gene>
    <name evidence="2" type="primary">ORF71107</name>
</gene>
<feature type="compositionally biased region" description="Basic residues" evidence="1">
    <location>
        <begin position="203"/>
        <end position="213"/>
    </location>
</feature>